<dbReference type="PATRIC" id="fig|1285586.5.peg.2975"/>
<evidence type="ECO:0000313" key="1">
    <source>
        <dbReference type="EMBL" id="EON71713.1"/>
    </source>
</evidence>
<dbReference type="EMBL" id="AQPX01000021">
    <property type="protein sequence ID" value="EON71713.1"/>
    <property type="molecule type" value="Genomic_DNA"/>
</dbReference>
<dbReference type="eggNOG" id="ENOG5032Z2J">
    <property type="taxonomic scope" value="Bacteria"/>
</dbReference>
<dbReference type="Proteomes" id="UP000013911">
    <property type="component" value="Unassembled WGS sequence"/>
</dbReference>
<organism evidence="1 2">
    <name type="scientific">Lysinibacillus sphaericus OT4b.31</name>
    <dbReference type="NCBI Taxonomy" id="1285586"/>
    <lineage>
        <taxon>Bacteria</taxon>
        <taxon>Bacillati</taxon>
        <taxon>Bacillota</taxon>
        <taxon>Bacilli</taxon>
        <taxon>Bacillales</taxon>
        <taxon>Bacillaceae</taxon>
        <taxon>Lysinibacillus</taxon>
    </lineage>
</organism>
<evidence type="ECO:0008006" key="3">
    <source>
        <dbReference type="Google" id="ProtNLM"/>
    </source>
</evidence>
<comment type="caution">
    <text evidence="1">The sequence shown here is derived from an EMBL/GenBank/DDBJ whole genome shotgun (WGS) entry which is preliminary data.</text>
</comment>
<gene>
    <name evidence="1" type="ORF">H131_14558</name>
</gene>
<proteinExistence type="predicted"/>
<reference evidence="1 2" key="1">
    <citation type="submission" date="2013-04" db="EMBL/GenBank/DDBJ databases">
        <title>Draft genome of the heavy metal tolerant bacterium Lysinibacillus sphaericus strain OT4b.31.</title>
        <authorList>
            <person name="Pena-Montenegro T.D."/>
            <person name="Dussan J."/>
        </authorList>
    </citation>
    <scope>NUCLEOTIDE SEQUENCE [LARGE SCALE GENOMIC DNA]</scope>
    <source>
        <strain evidence="1 2">OT4b.31</strain>
    </source>
</reference>
<name>R7ZC83_LYSSH</name>
<protein>
    <recommendedName>
        <fullName evidence="3">LysM domain-containing protein</fullName>
    </recommendedName>
</protein>
<dbReference type="RefSeq" id="WP_010859847.1">
    <property type="nucleotide sequence ID" value="NZ_KB933398.1"/>
</dbReference>
<evidence type="ECO:0000313" key="2">
    <source>
        <dbReference type="Proteomes" id="UP000013911"/>
    </source>
</evidence>
<dbReference type="HOGENOM" id="CLU_2168461_0_0_9"/>
<dbReference type="OrthoDB" id="2738952at2"/>
<sequence length="114" mass="12970">MRALILTAIIVLIVFVVKIDLTEGTLPLAAFYPKETANALCEEQREPNYISVQTIQGDTLHSLFALHPAKVPMTFPERLQLFYELNPHLQLQALVPGENIKLPLSFEFHNKCRK</sequence>
<accession>R7ZC83</accession>
<dbReference type="AlphaFoldDB" id="R7ZC83"/>